<comment type="similarity">
    <text evidence="2">Belongs to the 5'-nucleotidase family.</text>
</comment>
<keyword evidence="2" id="KW-0547">Nucleotide-binding</keyword>
<organism evidence="5 6">
    <name type="scientific">Aliiroseovarius sediminilitoris</name>
    <dbReference type="NCBI Taxonomy" id="1173584"/>
    <lineage>
        <taxon>Bacteria</taxon>
        <taxon>Pseudomonadati</taxon>
        <taxon>Pseudomonadota</taxon>
        <taxon>Alphaproteobacteria</taxon>
        <taxon>Rhodobacterales</taxon>
        <taxon>Paracoccaceae</taxon>
        <taxon>Aliiroseovarius</taxon>
    </lineage>
</organism>
<evidence type="ECO:0000256" key="1">
    <source>
        <dbReference type="ARBA" id="ARBA00022729"/>
    </source>
</evidence>
<dbReference type="AlphaFoldDB" id="A0A1I0QVA6"/>
<dbReference type="STRING" id="1173584.SAMN05444851_2927"/>
<dbReference type="SUPFAM" id="SSF55816">
    <property type="entry name" value="5'-nucleotidase (syn. UDP-sugar hydrolase), C-terminal domain"/>
    <property type="match status" value="1"/>
</dbReference>
<evidence type="ECO:0000259" key="3">
    <source>
        <dbReference type="Pfam" id="PF00149"/>
    </source>
</evidence>
<dbReference type="GO" id="GO:0000166">
    <property type="term" value="F:nucleotide binding"/>
    <property type="evidence" value="ECO:0007669"/>
    <property type="project" value="UniProtKB-KW"/>
</dbReference>
<name>A0A1I0QVA6_9RHOB</name>
<dbReference type="PRINTS" id="PR01607">
    <property type="entry name" value="APYRASEFAMLY"/>
</dbReference>
<dbReference type="Gene3D" id="3.60.21.10">
    <property type="match status" value="1"/>
</dbReference>
<dbReference type="PANTHER" id="PTHR11575:SF6">
    <property type="entry name" value="2',3'-CYCLIC-NUCLEOTIDE 2'-PHOSPHODIESTERASE_3'-NUCLEOTIDASE"/>
    <property type="match status" value="1"/>
</dbReference>
<dbReference type="SUPFAM" id="SSF56300">
    <property type="entry name" value="Metallo-dependent phosphatases"/>
    <property type="match status" value="1"/>
</dbReference>
<feature type="domain" description="5'-Nucleotidase C-terminal" evidence="4">
    <location>
        <begin position="418"/>
        <end position="552"/>
    </location>
</feature>
<dbReference type="EMBL" id="FOJB01000001">
    <property type="protein sequence ID" value="SEW30924.1"/>
    <property type="molecule type" value="Genomic_DNA"/>
</dbReference>
<evidence type="ECO:0000313" key="5">
    <source>
        <dbReference type="EMBL" id="SEW30924.1"/>
    </source>
</evidence>
<dbReference type="InterPro" id="IPR006179">
    <property type="entry name" value="5_nucleotidase/apyrase"/>
</dbReference>
<dbReference type="Pfam" id="PF02872">
    <property type="entry name" value="5_nucleotid_C"/>
    <property type="match status" value="1"/>
</dbReference>
<keyword evidence="2" id="KW-0378">Hydrolase</keyword>
<dbReference type="Pfam" id="PF00149">
    <property type="entry name" value="Metallophos"/>
    <property type="match status" value="1"/>
</dbReference>
<reference evidence="5 6" key="1">
    <citation type="submission" date="2016-10" db="EMBL/GenBank/DDBJ databases">
        <authorList>
            <person name="de Groot N.N."/>
        </authorList>
    </citation>
    <scope>NUCLEOTIDE SEQUENCE [LARGE SCALE GENOMIC DNA]</scope>
    <source>
        <strain evidence="5 6">DSM 29439</strain>
    </source>
</reference>
<dbReference type="PANTHER" id="PTHR11575">
    <property type="entry name" value="5'-NUCLEOTIDASE-RELATED"/>
    <property type="match status" value="1"/>
</dbReference>
<protein>
    <submittedName>
        <fullName evidence="5">2',3'-cyclic-nucleotide 2'-phosphodiesterase / 3'-nucleotidase</fullName>
    </submittedName>
</protein>
<dbReference type="Gene3D" id="3.90.780.10">
    <property type="entry name" value="5'-Nucleotidase, C-terminal domain"/>
    <property type="match status" value="1"/>
</dbReference>
<evidence type="ECO:0000259" key="4">
    <source>
        <dbReference type="Pfam" id="PF02872"/>
    </source>
</evidence>
<dbReference type="GO" id="GO:0016787">
    <property type="term" value="F:hydrolase activity"/>
    <property type="evidence" value="ECO:0007669"/>
    <property type="project" value="UniProtKB-KW"/>
</dbReference>
<dbReference type="RefSeq" id="WP_177179356.1">
    <property type="nucleotide sequence ID" value="NZ_FOJB01000001.1"/>
</dbReference>
<evidence type="ECO:0000256" key="2">
    <source>
        <dbReference type="RuleBase" id="RU362119"/>
    </source>
</evidence>
<dbReference type="Proteomes" id="UP000199650">
    <property type="component" value="Unassembled WGS sequence"/>
</dbReference>
<dbReference type="GO" id="GO:0009166">
    <property type="term" value="P:nucleotide catabolic process"/>
    <property type="evidence" value="ECO:0007669"/>
    <property type="project" value="InterPro"/>
</dbReference>
<dbReference type="InterPro" id="IPR029052">
    <property type="entry name" value="Metallo-depent_PP-like"/>
</dbReference>
<dbReference type="InterPro" id="IPR004843">
    <property type="entry name" value="Calcineurin-like_PHP"/>
</dbReference>
<dbReference type="GO" id="GO:0030288">
    <property type="term" value="C:outer membrane-bounded periplasmic space"/>
    <property type="evidence" value="ECO:0007669"/>
    <property type="project" value="TreeGrafter"/>
</dbReference>
<feature type="domain" description="Calcineurin-like phosphoesterase" evidence="3">
    <location>
        <begin position="19"/>
        <end position="264"/>
    </location>
</feature>
<gene>
    <name evidence="5" type="ORF">SAMN05444851_2927</name>
</gene>
<proteinExistence type="inferred from homology"/>
<sequence length="637" mass="68837">MLTQFEQTTGCEDTIRARLRILATTDLHMHILPYDYLSDRPVDGWGLTNTAQLIADARAEEPNTILLDNGDFLHGTAMGDLVVEQYRAASGADGPTLHPMIAAMDHLGYDAATLGNHDFDRGIEVLFDAIEQAEFPVVSANTIVRRAATPLQDATLLPPYTVLNRKITDSTGVERCIRIGVIGFLPPGSLKFGHNSGTAPQIRDIIQTARSFVPYLKARGADIVVALAHSGLGDDTHVEGMENALLPLSRVAGIDAIVGGHSHQVFPEPGASMVGPDGLSDHLNQVPTIVPGFWGSHLGVIDLDLAHDGVRWFVASGRATLRKVTGAEDSGVAPKAPRQFPNWVQQLHESTLNHMRTPIARCTKDLDNYFALVGGDRATRLVQEAMMAHAQQFQADKPGLVLPVLAASAPFKSGGLAGPNYYSSVRAGQMTLRCLSDLYVFPNELVLVRATGAYLKNWLERSASLFNQVLPGERAVALKDDGTPGYLLESVLGLTYKIDLSQPARFTPDGAASGSSGGRIVDLQHKGKPVRDEDEFLLATSDFRACGGGGYPPVPEDRIVAIPPLAIRDVLKGYVQRVGSVDVPADPVWRFAKVAGASVRFKSSPAACISRAHYPWLPIRCVDMCDHQGFAHYEMEL</sequence>
<accession>A0A1I0QVA6</accession>
<dbReference type="NCBIfam" id="NF006938">
    <property type="entry name" value="PRK09420.1"/>
    <property type="match status" value="1"/>
</dbReference>
<dbReference type="InterPro" id="IPR036907">
    <property type="entry name" value="5'-Nucleotdase_C_sf"/>
</dbReference>
<keyword evidence="6" id="KW-1185">Reference proteome</keyword>
<dbReference type="InterPro" id="IPR008334">
    <property type="entry name" value="5'-Nucleotdase_C"/>
</dbReference>
<keyword evidence="1" id="KW-0732">Signal</keyword>
<evidence type="ECO:0000313" key="6">
    <source>
        <dbReference type="Proteomes" id="UP000199650"/>
    </source>
</evidence>